<dbReference type="AlphaFoldDB" id="A0A076PQI5"/>
<dbReference type="GO" id="GO:0006508">
    <property type="term" value="P:proteolysis"/>
    <property type="evidence" value="ECO:0007669"/>
    <property type="project" value="UniProtKB-KW"/>
</dbReference>
<evidence type="ECO:0000313" key="2">
    <source>
        <dbReference type="Proteomes" id="UP000028782"/>
    </source>
</evidence>
<keyword evidence="1" id="KW-0378">Hydrolase</keyword>
<evidence type="ECO:0000313" key="1">
    <source>
        <dbReference type="EMBL" id="AIJ45950.1"/>
    </source>
</evidence>
<dbReference type="HOGENOM" id="CLU_2408189_0_0_4"/>
<reference evidence="1 2" key="1">
    <citation type="journal article" date="2014" name="Genome Announc.">
        <title>Complete Genome Sequence of Polychlorinated Biphenyl Degrader Comamonas testosteroni TK102 (NBRC 109938).</title>
        <authorList>
            <person name="Fukuda K."/>
            <person name="Hosoyama A."/>
            <person name="Tsuchikane K."/>
            <person name="Ohji S."/>
            <person name="Yamazoe A."/>
            <person name="Fujita N."/>
            <person name="Shintani M."/>
            <person name="Kimbara K."/>
        </authorList>
    </citation>
    <scope>NUCLEOTIDE SEQUENCE [LARGE SCALE GENOMIC DNA]</scope>
    <source>
        <strain evidence="1">TK102</strain>
    </source>
</reference>
<keyword evidence="1" id="KW-0645">Protease</keyword>
<dbReference type="EMBL" id="CP006704">
    <property type="protein sequence ID" value="AIJ45950.1"/>
    <property type="molecule type" value="Genomic_DNA"/>
</dbReference>
<organism evidence="1 2">
    <name type="scientific">Comamonas testosteroni TK102</name>
    <dbReference type="NCBI Taxonomy" id="1392005"/>
    <lineage>
        <taxon>Bacteria</taxon>
        <taxon>Pseudomonadati</taxon>
        <taxon>Pseudomonadota</taxon>
        <taxon>Betaproteobacteria</taxon>
        <taxon>Burkholderiales</taxon>
        <taxon>Comamonadaceae</taxon>
        <taxon>Comamonas</taxon>
    </lineage>
</organism>
<gene>
    <name evidence="1" type="ORF">O987_09077</name>
</gene>
<dbReference type="GO" id="GO:0008233">
    <property type="term" value="F:peptidase activity"/>
    <property type="evidence" value="ECO:0007669"/>
    <property type="project" value="UniProtKB-KW"/>
</dbReference>
<dbReference type="Proteomes" id="UP000028782">
    <property type="component" value="Chromosome"/>
</dbReference>
<name>A0A076PQI5_COMTE</name>
<sequence length="92" mass="9806">MKTHISKYPDANKPSEDGWNPRDFIALIQGGSLAVLAESGVPDVAQGLVPTALWALLLLASRNVSPPYGPSGWNSRGLSMFLLPIPSGAEEY</sequence>
<accession>A0A076PQI5</accession>
<dbReference type="RefSeq" id="WP_144244914.1">
    <property type="nucleotide sequence ID" value="NZ_CP006704.1"/>
</dbReference>
<dbReference type="KEGG" id="ctes:O987_09077"/>
<proteinExistence type="predicted"/>
<protein>
    <submittedName>
        <fullName evidence="1">Putative ATP-dependent protease</fullName>
    </submittedName>
</protein>